<organism evidence="2 3">
    <name type="scientific">Scleroderma citrinum Foug A</name>
    <dbReference type="NCBI Taxonomy" id="1036808"/>
    <lineage>
        <taxon>Eukaryota</taxon>
        <taxon>Fungi</taxon>
        <taxon>Dikarya</taxon>
        <taxon>Basidiomycota</taxon>
        <taxon>Agaricomycotina</taxon>
        <taxon>Agaricomycetes</taxon>
        <taxon>Agaricomycetidae</taxon>
        <taxon>Boletales</taxon>
        <taxon>Sclerodermatineae</taxon>
        <taxon>Sclerodermataceae</taxon>
        <taxon>Scleroderma</taxon>
    </lineage>
</organism>
<accession>A0A0C2YQ25</accession>
<feature type="compositionally biased region" description="Low complexity" evidence="1">
    <location>
        <begin position="434"/>
        <end position="444"/>
    </location>
</feature>
<feature type="region of interest" description="Disordered" evidence="1">
    <location>
        <begin position="412"/>
        <end position="454"/>
    </location>
</feature>
<dbReference type="InParanoid" id="A0A0C2YQ25"/>
<gene>
    <name evidence="2" type="ORF">SCLCIDRAFT_33109</name>
</gene>
<name>A0A0C2YQ25_9AGAM</name>
<dbReference type="Proteomes" id="UP000053989">
    <property type="component" value="Unassembled WGS sequence"/>
</dbReference>
<protein>
    <submittedName>
        <fullName evidence="2">Uncharacterized protein</fullName>
    </submittedName>
</protein>
<evidence type="ECO:0000313" key="3">
    <source>
        <dbReference type="Proteomes" id="UP000053989"/>
    </source>
</evidence>
<keyword evidence="3" id="KW-1185">Reference proteome</keyword>
<reference evidence="3" key="2">
    <citation type="submission" date="2015-01" db="EMBL/GenBank/DDBJ databases">
        <title>Evolutionary Origins and Diversification of the Mycorrhizal Mutualists.</title>
        <authorList>
            <consortium name="DOE Joint Genome Institute"/>
            <consortium name="Mycorrhizal Genomics Consortium"/>
            <person name="Kohler A."/>
            <person name="Kuo A."/>
            <person name="Nagy L.G."/>
            <person name="Floudas D."/>
            <person name="Copeland A."/>
            <person name="Barry K.W."/>
            <person name="Cichocki N."/>
            <person name="Veneault-Fourrey C."/>
            <person name="LaButti K."/>
            <person name="Lindquist E.A."/>
            <person name="Lipzen A."/>
            <person name="Lundell T."/>
            <person name="Morin E."/>
            <person name="Murat C."/>
            <person name="Riley R."/>
            <person name="Ohm R."/>
            <person name="Sun H."/>
            <person name="Tunlid A."/>
            <person name="Henrissat B."/>
            <person name="Grigoriev I.V."/>
            <person name="Hibbett D.S."/>
            <person name="Martin F."/>
        </authorList>
    </citation>
    <scope>NUCLEOTIDE SEQUENCE [LARGE SCALE GENOMIC DNA]</scope>
    <source>
        <strain evidence="3">Foug A</strain>
    </source>
</reference>
<dbReference type="AlphaFoldDB" id="A0A0C2YQ25"/>
<feature type="region of interest" description="Disordered" evidence="1">
    <location>
        <begin position="191"/>
        <end position="216"/>
    </location>
</feature>
<dbReference type="EMBL" id="KN822236">
    <property type="protein sequence ID" value="KIM51843.1"/>
    <property type="molecule type" value="Genomic_DNA"/>
</dbReference>
<sequence>MSGRKRSKSDLRVQLEHALTVKHTRYVVNFLLELKHAKHAQEVDMQMTVFLKKVKLVLVATVPHLLTVKKLARVKGIPENAKVDAFTSKAVPACNVPLDPIPEFEDTYDSGGDTFQSDQLITTFISSFTGGYSDTEIVADGSGSDEEIDIDVSPSGTDDDIGNSTCSEDLDEAIMPRIQRSKPMVAWAPTKLKRQPGRPKGSSKPALTEQISNDEPETHSFMIQCAARRPDGSNSPFQVSSNILLDDLRHAVAEKLEPFPDHAKAGVTSINTDEELDIFKTKMRELILPQRLANGKLSTHPRKSVVVLFEDGNASENTGAGNTKAGTTTSCTVLPVRNRSSTTAVGQLEGSSDRQELVAKLQQRWTCQTHSKGPESPVHCYSPSGSTVCHPLTYSSLLFWASEIMLGNTTVDEPPVTLRRDNSRPHSRSTSSVAAQPMAQPAAPTENPGHSGPPYPYFPPYPPPLWAYQMGGYGPFYPPNQPSGPHGYGFPPPHSAPSLAPLPSNADIDIVTWCSSLDHNERCNKDGLTFEPYGHILKKKGFLRLSQLMSGFVQLSDMQAMLEIELGTAVPIFQYAKEDLGSQVCSF</sequence>
<reference evidence="2 3" key="1">
    <citation type="submission" date="2014-04" db="EMBL/GenBank/DDBJ databases">
        <authorList>
            <consortium name="DOE Joint Genome Institute"/>
            <person name="Kuo A."/>
            <person name="Kohler A."/>
            <person name="Nagy L.G."/>
            <person name="Floudas D."/>
            <person name="Copeland A."/>
            <person name="Barry K.W."/>
            <person name="Cichocki N."/>
            <person name="Veneault-Fourrey C."/>
            <person name="LaButti K."/>
            <person name="Lindquist E.A."/>
            <person name="Lipzen A."/>
            <person name="Lundell T."/>
            <person name="Morin E."/>
            <person name="Murat C."/>
            <person name="Sun H."/>
            <person name="Tunlid A."/>
            <person name="Henrissat B."/>
            <person name="Grigoriev I.V."/>
            <person name="Hibbett D.S."/>
            <person name="Martin F."/>
            <person name="Nordberg H.P."/>
            <person name="Cantor M.N."/>
            <person name="Hua S.X."/>
        </authorList>
    </citation>
    <scope>NUCLEOTIDE SEQUENCE [LARGE SCALE GENOMIC DNA]</scope>
    <source>
        <strain evidence="2 3">Foug A</strain>
    </source>
</reference>
<dbReference type="HOGENOM" id="CLU_464734_0_0_1"/>
<dbReference type="OrthoDB" id="2690279at2759"/>
<proteinExistence type="predicted"/>
<evidence type="ECO:0000313" key="2">
    <source>
        <dbReference type="EMBL" id="KIM51843.1"/>
    </source>
</evidence>
<evidence type="ECO:0000256" key="1">
    <source>
        <dbReference type="SAM" id="MobiDB-lite"/>
    </source>
</evidence>